<name>A0ABT4D5L7_9CLOT</name>
<sequence>MNLSGWKYEGRIISDNLQHQIMEIIKILNDPEKVQNRTWGGSLQKFIGNQIGISDGQVRTIKRMMEEFDILKPGALNRRTVPDKSNIYSENGEVLIRLFESEELLKQKPSKDSYEQIERIKEIYKLFYLKILVKYTIRDKDGNEFHPAVILLKALKKYEYLTYWEWYLLNTIITSDNNPEEEQEFDKYITDIRNGALKASDLKITENVLSHSYILGNFAYVGLIKVEGKKENMKITINEKNKHIIDEILREWGSDDE</sequence>
<protein>
    <submittedName>
        <fullName evidence="1">Uncharacterized protein</fullName>
    </submittedName>
</protein>
<dbReference type="Proteomes" id="UP001144612">
    <property type="component" value="Unassembled WGS sequence"/>
</dbReference>
<evidence type="ECO:0000313" key="2">
    <source>
        <dbReference type="Proteomes" id="UP001144612"/>
    </source>
</evidence>
<comment type="caution">
    <text evidence="1">The sequence shown here is derived from an EMBL/GenBank/DDBJ whole genome shotgun (WGS) entry which is preliminary data.</text>
</comment>
<evidence type="ECO:0000313" key="1">
    <source>
        <dbReference type="EMBL" id="MCY6957577.1"/>
    </source>
</evidence>
<dbReference type="RefSeq" id="WP_035150283.1">
    <property type="nucleotide sequence ID" value="NZ_JAPQFJ010000002.1"/>
</dbReference>
<keyword evidence="2" id="KW-1185">Reference proteome</keyword>
<reference evidence="1" key="1">
    <citation type="submission" date="2022-12" db="EMBL/GenBank/DDBJ databases">
        <title>Clostridium sp. nov., isolated from industrial wastewater.</title>
        <authorList>
            <person name="Jiayan W."/>
        </authorList>
    </citation>
    <scope>NUCLEOTIDE SEQUENCE</scope>
    <source>
        <strain evidence="1">ZC22-4</strain>
    </source>
</reference>
<organism evidence="1 2">
    <name type="scientific">Clostridium brassicae</name>
    <dbReference type="NCBI Taxonomy" id="2999072"/>
    <lineage>
        <taxon>Bacteria</taxon>
        <taxon>Bacillati</taxon>
        <taxon>Bacillota</taxon>
        <taxon>Clostridia</taxon>
        <taxon>Eubacteriales</taxon>
        <taxon>Clostridiaceae</taxon>
        <taxon>Clostridium</taxon>
    </lineage>
</organism>
<dbReference type="EMBL" id="JAPQFJ010000002">
    <property type="protein sequence ID" value="MCY6957577.1"/>
    <property type="molecule type" value="Genomic_DNA"/>
</dbReference>
<gene>
    <name evidence="1" type="ORF">OW729_03025</name>
</gene>
<proteinExistence type="predicted"/>
<accession>A0ABT4D5L7</accession>